<keyword evidence="4" id="KW-1185">Reference proteome</keyword>
<sequence>MIRGRHRRLPFMYLSTATVECVAGKGSPSCRSTQPWSVSPPFMHAPATTDLPSRRRSVAHDSPSASASLDGEEEGERAEGDGGGVGGGIGAGGAVGGGCGGGVGVGGGGGGGAPVHYQWMYPIERYLCRFKQYVRNRTQPEGSIAEEYLSEKILTFCSRYLDNVETRLNRPTRVDDRPNEAAPGEIASMFSEVGKAVGATSFFSLTATENLQAHRHVLVNCIAIEKFLEAITKRKLRNRTRSQSYIDSVVHREFSN</sequence>
<dbReference type="PANTHER" id="PTHR48451:SF1">
    <property type="entry name" value="DUF4218 DOMAIN-CONTAINING PROTEIN"/>
    <property type="match status" value="1"/>
</dbReference>
<dbReference type="Proteomes" id="UP000289738">
    <property type="component" value="Chromosome B08"/>
</dbReference>
<organism evidence="3 4">
    <name type="scientific">Arachis hypogaea</name>
    <name type="common">Peanut</name>
    <dbReference type="NCBI Taxonomy" id="3818"/>
    <lineage>
        <taxon>Eukaryota</taxon>
        <taxon>Viridiplantae</taxon>
        <taxon>Streptophyta</taxon>
        <taxon>Embryophyta</taxon>
        <taxon>Tracheophyta</taxon>
        <taxon>Spermatophyta</taxon>
        <taxon>Magnoliopsida</taxon>
        <taxon>eudicotyledons</taxon>
        <taxon>Gunneridae</taxon>
        <taxon>Pentapetalae</taxon>
        <taxon>rosids</taxon>
        <taxon>fabids</taxon>
        <taxon>Fabales</taxon>
        <taxon>Fabaceae</taxon>
        <taxon>Papilionoideae</taxon>
        <taxon>50 kb inversion clade</taxon>
        <taxon>dalbergioids sensu lato</taxon>
        <taxon>Dalbergieae</taxon>
        <taxon>Pterocarpus clade</taxon>
        <taxon>Arachis</taxon>
    </lineage>
</organism>
<comment type="caution">
    <text evidence="3">The sequence shown here is derived from an EMBL/GenBank/DDBJ whole genome shotgun (WGS) entry which is preliminary data.</text>
</comment>
<dbReference type="AlphaFoldDB" id="A0A444XZ63"/>
<gene>
    <name evidence="3" type="ORF">Ahy_B08g089951</name>
</gene>
<name>A0A444XZ63_ARAHY</name>
<evidence type="ECO:0000259" key="2">
    <source>
        <dbReference type="Pfam" id="PF13960"/>
    </source>
</evidence>
<proteinExistence type="predicted"/>
<dbReference type="Pfam" id="PF13960">
    <property type="entry name" value="DUF4218"/>
    <property type="match status" value="1"/>
</dbReference>
<evidence type="ECO:0000313" key="4">
    <source>
        <dbReference type="Proteomes" id="UP000289738"/>
    </source>
</evidence>
<dbReference type="InterPro" id="IPR025452">
    <property type="entry name" value="DUF4218"/>
</dbReference>
<feature type="region of interest" description="Disordered" evidence="1">
    <location>
        <begin position="24"/>
        <end position="86"/>
    </location>
</feature>
<dbReference type="STRING" id="3818.A0A444XZ63"/>
<evidence type="ECO:0000313" key="3">
    <source>
        <dbReference type="EMBL" id="RYQ94968.1"/>
    </source>
</evidence>
<dbReference type="PANTHER" id="PTHR48451">
    <property type="entry name" value="DUF4218 DOMAIN-CONTAINING PROTEIN"/>
    <property type="match status" value="1"/>
</dbReference>
<dbReference type="EMBL" id="SDMP01000018">
    <property type="protein sequence ID" value="RYQ94968.1"/>
    <property type="molecule type" value="Genomic_DNA"/>
</dbReference>
<protein>
    <recommendedName>
        <fullName evidence="2">DUF4218 domain-containing protein</fullName>
    </recommendedName>
</protein>
<evidence type="ECO:0000256" key="1">
    <source>
        <dbReference type="SAM" id="MobiDB-lite"/>
    </source>
</evidence>
<accession>A0A444XZ63</accession>
<reference evidence="3 4" key="1">
    <citation type="submission" date="2019-01" db="EMBL/GenBank/DDBJ databases">
        <title>Sequencing of cultivated peanut Arachis hypogaea provides insights into genome evolution and oil improvement.</title>
        <authorList>
            <person name="Chen X."/>
        </authorList>
    </citation>
    <scope>NUCLEOTIDE SEQUENCE [LARGE SCALE GENOMIC DNA]</scope>
    <source>
        <strain evidence="4">cv. Fuhuasheng</strain>
        <tissue evidence="3">Leaves</tissue>
    </source>
</reference>
<feature type="domain" description="DUF4218" evidence="2">
    <location>
        <begin position="112"/>
        <end position="174"/>
    </location>
</feature>